<comment type="caution">
    <text evidence="8">The sequence shown here is derived from an EMBL/GenBank/DDBJ whole genome shotgun (WGS) entry which is preliminary data.</text>
</comment>
<dbReference type="Proteomes" id="UP000298061">
    <property type="component" value="Unassembled WGS sequence"/>
</dbReference>
<keyword evidence="4" id="KW-0496">Mitochondrion</keyword>
<feature type="compositionally biased region" description="Basic and acidic residues" evidence="7">
    <location>
        <begin position="95"/>
        <end position="106"/>
    </location>
</feature>
<name>A0A4Y9ZPZ7_9AGAM</name>
<comment type="subcellular location">
    <subcellularLocation>
        <location evidence="1">Mitochondrion</location>
    </subcellularLocation>
</comment>
<evidence type="ECO:0000313" key="8">
    <source>
        <dbReference type="EMBL" id="TFY76320.1"/>
    </source>
</evidence>
<dbReference type="GO" id="GO:0005840">
    <property type="term" value="C:ribosome"/>
    <property type="evidence" value="ECO:0007669"/>
    <property type="project" value="UniProtKB-KW"/>
</dbReference>
<comment type="similarity">
    <text evidence="2">Belongs to the mitochondrion-specific ribosomal protein mS33 family.</text>
</comment>
<evidence type="ECO:0000256" key="5">
    <source>
        <dbReference type="ARBA" id="ARBA00023274"/>
    </source>
</evidence>
<reference evidence="8 9" key="1">
    <citation type="submission" date="2019-02" db="EMBL/GenBank/DDBJ databases">
        <title>Genome sequencing of the rare red list fungi Hericium alpestre (H. flagellum).</title>
        <authorList>
            <person name="Buettner E."/>
            <person name="Kellner H."/>
        </authorList>
    </citation>
    <scope>NUCLEOTIDE SEQUENCE [LARGE SCALE GENOMIC DNA]</scope>
    <source>
        <strain evidence="8 9">DSM 108284</strain>
    </source>
</reference>
<dbReference type="Pfam" id="PF08293">
    <property type="entry name" value="MRP-S33"/>
    <property type="match status" value="1"/>
</dbReference>
<keyword evidence="3" id="KW-0689">Ribosomal protein</keyword>
<evidence type="ECO:0000256" key="4">
    <source>
        <dbReference type="ARBA" id="ARBA00023128"/>
    </source>
</evidence>
<organism evidence="8 9">
    <name type="scientific">Hericium alpestre</name>
    <dbReference type="NCBI Taxonomy" id="135208"/>
    <lineage>
        <taxon>Eukaryota</taxon>
        <taxon>Fungi</taxon>
        <taxon>Dikarya</taxon>
        <taxon>Basidiomycota</taxon>
        <taxon>Agaricomycotina</taxon>
        <taxon>Agaricomycetes</taxon>
        <taxon>Russulales</taxon>
        <taxon>Hericiaceae</taxon>
        <taxon>Hericium</taxon>
    </lineage>
</organism>
<evidence type="ECO:0000256" key="3">
    <source>
        <dbReference type="ARBA" id="ARBA00022980"/>
    </source>
</evidence>
<dbReference type="PANTHER" id="PTHR13362">
    <property type="entry name" value="MITOCHONDRIAL RIBOSOMAL PROTEIN S33"/>
    <property type="match status" value="1"/>
</dbReference>
<gene>
    <name evidence="8" type="ORF">EWM64_g7693</name>
</gene>
<dbReference type="PANTHER" id="PTHR13362:SF2">
    <property type="entry name" value="SMALL RIBOSOMAL SUBUNIT PROTEIN MS33"/>
    <property type="match status" value="1"/>
</dbReference>
<accession>A0A4Y9ZPZ7</accession>
<evidence type="ECO:0000256" key="2">
    <source>
        <dbReference type="ARBA" id="ARBA00008970"/>
    </source>
</evidence>
<evidence type="ECO:0000256" key="1">
    <source>
        <dbReference type="ARBA" id="ARBA00004173"/>
    </source>
</evidence>
<proteinExistence type="inferred from homology"/>
<feature type="region of interest" description="Disordered" evidence="7">
    <location>
        <begin position="79"/>
        <end position="106"/>
    </location>
</feature>
<feature type="compositionally biased region" description="Basic residues" evidence="7">
    <location>
        <begin position="82"/>
        <end position="94"/>
    </location>
</feature>
<dbReference type="STRING" id="135208.A0A4Y9ZPZ7"/>
<sequence length="106" mass="12242">MASVLPSRIAALNRLRCSLFQTSYNPTSQRTGAKYLRRRLQGPSMMQYYPQEFTIAQANKIIPGWNLIDRLEEMRLDDVEQKKKRGKGTPKKAKTAADSRRASRKR</sequence>
<evidence type="ECO:0000256" key="6">
    <source>
        <dbReference type="ARBA" id="ARBA00035132"/>
    </source>
</evidence>
<dbReference type="EMBL" id="SFCI01001245">
    <property type="protein sequence ID" value="TFY76320.1"/>
    <property type="molecule type" value="Genomic_DNA"/>
</dbReference>
<protein>
    <recommendedName>
        <fullName evidence="6">Small ribosomal subunit protein mS33</fullName>
    </recommendedName>
</protein>
<dbReference type="InterPro" id="IPR013219">
    <property type="entry name" value="Ribosomal_mS33"/>
</dbReference>
<dbReference type="AlphaFoldDB" id="A0A4Y9ZPZ7"/>
<keyword evidence="9" id="KW-1185">Reference proteome</keyword>
<dbReference type="GO" id="GO:0005739">
    <property type="term" value="C:mitochondrion"/>
    <property type="evidence" value="ECO:0007669"/>
    <property type="project" value="UniProtKB-SubCell"/>
</dbReference>
<dbReference type="GO" id="GO:1990904">
    <property type="term" value="C:ribonucleoprotein complex"/>
    <property type="evidence" value="ECO:0007669"/>
    <property type="project" value="UniProtKB-KW"/>
</dbReference>
<evidence type="ECO:0000256" key="7">
    <source>
        <dbReference type="SAM" id="MobiDB-lite"/>
    </source>
</evidence>
<dbReference type="OrthoDB" id="2257454at2759"/>
<evidence type="ECO:0000313" key="9">
    <source>
        <dbReference type="Proteomes" id="UP000298061"/>
    </source>
</evidence>
<keyword evidence="5" id="KW-0687">Ribonucleoprotein</keyword>